<evidence type="ECO:0000256" key="3">
    <source>
        <dbReference type="ARBA" id="ARBA00022448"/>
    </source>
</evidence>
<keyword evidence="5 8" id="KW-1133">Transmembrane helix</keyword>
<feature type="transmembrane region" description="Helical" evidence="8">
    <location>
        <begin position="603"/>
        <end position="622"/>
    </location>
</feature>
<dbReference type="Gene3D" id="3.40.50.300">
    <property type="entry name" value="P-loop containing nucleotide triphosphate hydrolases"/>
    <property type="match status" value="1"/>
</dbReference>
<dbReference type="EMBL" id="JBHFFA010000002">
    <property type="protein sequence ID" value="KAL2644837.1"/>
    <property type="molecule type" value="Genomic_DNA"/>
</dbReference>
<evidence type="ECO:0000256" key="6">
    <source>
        <dbReference type="ARBA" id="ARBA00023136"/>
    </source>
</evidence>
<keyword evidence="4 8" id="KW-0812">Transmembrane</keyword>
<gene>
    <name evidence="10" type="ORF">R1flu_012424</name>
</gene>
<dbReference type="Pfam" id="PF01061">
    <property type="entry name" value="ABC2_membrane"/>
    <property type="match status" value="1"/>
</dbReference>
<organism evidence="10 11">
    <name type="scientific">Riccia fluitans</name>
    <dbReference type="NCBI Taxonomy" id="41844"/>
    <lineage>
        <taxon>Eukaryota</taxon>
        <taxon>Viridiplantae</taxon>
        <taxon>Streptophyta</taxon>
        <taxon>Embryophyta</taxon>
        <taxon>Marchantiophyta</taxon>
        <taxon>Marchantiopsida</taxon>
        <taxon>Marchantiidae</taxon>
        <taxon>Marchantiales</taxon>
        <taxon>Ricciaceae</taxon>
        <taxon>Riccia</taxon>
    </lineage>
</organism>
<dbReference type="InterPro" id="IPR003439">
    <property type="entry name" value="ABC_transporter-like_ATP-bd"/>
</dbReference>
<dbReference type="InterPro" id="IPR013525">
    <property type="entry name" value="ABC2_TM"/>
</dbReference>
<feature type="transmembrane region" description="Helical" evidence="8">
    <location>
        <begin position="571"/>
        <end position="596"/>
    </location>
</feature>
<feature type="compositionally biased region" description="Low complexity" evidence="7">
    <location>
        <begin position="73"/>
        <end position="86"/>
    </location>
</feature>
<feature type="domain" description="ABC transporter" evidence="9">
    <location>
        <begin position="112"/>
        <end position="356"/>
    </location>
</feature>
<keyword evidence="3" id="KW-0813">Transport</keyword>
<evidence type="ECO:0000256" key="1">
    <source>
        <dbReference type="ARBA" id="ARBA00004141"/>
    </source>
</evidence>
<dbReference type="PANTHER" id="PTHR48042:SF12">
    <property type="entry name" value="ABC TRANSPORTER G FAMILY MEMBER 3"/>
    <property type="match status" value="1"/>
</dbReference>
<name>A0ABD1ZEQ1_9MARC</name>
<dbReference type="GO" id="GO:0016020">
    <property type="term" value="C:membrane"/>
    <property type="evidence" value="ECO:0007669"/>
    <property type="project" value="UniProtKB-SubCell"/>
</dbReference>
<feature type="transmembrane region" description="Helical" evidence="8">
    <location>
        <begin position="494"/>
        <end position="515"/>
    </location>
</feature>
<feature type="transmembrane region" description="Helical" evidence="8">
    <location>
        <begin position="527"/>
        <end position="551"/>
    </location>
</feature>
<evidence type="ECO:0000256" key="5">
    <source>
        <dbReference type="ARBA" id="ARBA00022989"/>
    </source>
</evidence>
<comment type="similarity">
    <text evidence="2">Belongs to the ABC transporter superfamily. ABCG family. Eye pigment precursor importer (TC 3.A.1.204) subfamily.</text>
</comment>
<accession>A0ABD1ZEQ1</accession>
<evidence type="ECO:0000256" key="8">
    <source>
        <dbReference type="SAM" id="Phobius"/>
    </source>
</evidence>
<evidence type="ECO:0000256" key="7">
    <source>
        <dbReference type="SAM" id="MobiDB-lite"/>
    </source>
</evidence>
<sequence>MFSESPGSASTMSEAPPNSENAAQFSFPFSMIRSQRSASLESESEQAKQKSFTERIPNFKSLIGQFRDENRSSRTSVSASQSSDSSLTNTNGILKSHMSRKVSKTFEKGATIVWRDLTVTVEEKKGVVCKVVQGVTGYARPGSLLALMGSPDSGPSTLLQTLSGKLPITAKVYGEIFLNGQPRKLKNRTYAYVEKDDQLIATLTVRETLFYAALLQLPDNLPCSEKLARVDSLISDLDLEEISGARIGKCGDCGALSRGKRRRITIAMQLLTKPSLVFVDHPVDYLDSISAFVVMGMLKKLAAEGCTVIMSVEQMGSEIFNLLDKVCLLSSGKTVFFGRASAALEHYASAGMPCPVMYNPADHLIRAINTEYDRLNAPFRFAQDSEHGEMWGQMDTTVMIRTLESMYQSSGDAALVQSMVSHLSDKEKTVLERSKCASPFMKLGILTWRSFLNMWRDFDYIWLRLIISVLLTLCIGSVAIKIGHSYNSLPARIAALFSMVSALSLVAISGFPSVLMDIKVHMHEKEMGYTGVIMYTIGNLMSSALYLFLISVTSTSVGYFLMGLQTAFSPFVYFVVNIFLCLLAIEGLMLLVASLLPRALEGLLTVVVIQGLMIVLGAFYQISGELPDPVWKYPASYVLVHAYSVKGLLQNEYETTSFTGPSRRSPPISGLRAIEKDYPLDLPDIGKWNILLVLAGMALAYRTLFCISLSLRQKLRPRWRVLTLSP</sequence>
<dbReference type="Pfam" id="PF00005">
    <property type="entry name" value="ABC_tran"/>
    <property type="match status" value="1"/>
</dbReference>
<reference evidence="10 11" key="1">
    <citation type="submission" date="2024-09" db="EMBL/GenBank/DDBJ databases">
        <title>Chromosome-scale assembly of Riccia fluitans.</title>
        <authorList>
            <person name="Paukszto L."/>
            <person name="Sawicki J."/>
            <person name="Karawczyk K."/>
            <person name="Piernik-Szablinska J."/>
            <person name="Szczecinska M."/>
            <person name="Mazdziarz M."/>
        </authorList>
    </citation>
    <scope>NUCLEOTIDE SEQUENCE [LARGE SCALE GENOMIC DNA]</scope>
    <source>
        <strain evidence="10">Rf_01</strain>
        <tissue evidence="10">Aerial parts of the thallus</tissue>
    </source>
</reference>
<feature type="transmembrane region" description="Helical" evidence="8">
    <location>
        <begin position="461"/>
        <end position="482"/>
    </location>
</feature>
<dbReference type="InterPro" id="IPR027417">
    <property type="entry name" value="P-loop_NTPase"/>
</dbReference>
<keyword evidence="6 8" id="KW-0472">Membrane</keyword>
<evidence type="ECO:0000313" key="10">
    <source>
        <dbReference type="EMBL" id="KAL2644837.1"/>
    </source>
</evidence>
<dbReference type="Proteomes" id="UP001605036">
    <property type="component" value="Unassembled WGS sequence"/>
</dbReference>
<dbReference type="InterPro" id="IPR052215">
    <property type="entry name" value="Plant_ABCG"/>
</dbReference>
<feature type="region of interest" description="Disordered" evidence="7">
    <location>
        <begin position="63"/>
        <end position="91"/>
    </location>
</feature>
<dbReference type="PROSITE" id="PS50893">
    <property type="entry name" value="ABC_TRANSPORTER_2"/>
    <property type="match status" value="1"/>
</dbReference>
<comment type="caution">
    <text evidence="10">The sequence shown here is derived from an EMBL/GenBank/DDBJ whole genome shotgun (WGS) entry which is preliminary data.</text>
</comment>
<keyword evidence="11" id="KW-1185">Reference proteome</keyword>
<evidence type="ECO:0000256" key="4">
    <source>
        <dbReference type="ARBA" id="ARBA00022692"/>
    </source>
</evidence>
<dbReference type="SUPFAM" id="SSF52540">
    <property type="entry name" value="P-loop containing nucleoside triphosphate hydrolases"/>
    <property type="match status" value="1"/>
</dbReference>
<dbReference type="PANTHER" id="PTHR48042">
    <property type="entry name" value="ABC TRANSPORTER G FAMILY MEMBER 11"/>
    <property type="match status" value="1"/>
</dbReference>
<feature type="transmembrane region" description="Helical" evidence="8">
    <location>
        <begin position="688"/>
        <end position="711"/>
    </location>
</feature>
<evidence type="ECO:0000256" key="2">
    <source>
        <dbReference type="ARBA" id="ARBA00005814"/>
    </source>
</evidence>
<dbReference type="AlphaFoldDB" id="A0ABD1ZEQ1"/>
<proteinExistence type="inferred from homology"/>
<evidence type="ECO:0000259" key="9">
    <source>
        <dbReference type="PROSITE" id="PS50893"/>
    </source>
</evidence>
<evidence type="ECO:0000313" key="11">
    <source>
        <dbReference type="Proteomes" id="UP001605036"/>
    </source>
</evidence>
<protein>
    <recommendedName>
        <fullName evidence="9">ABC transporter domain-containing protein</fullName>
    </recommendedName>
</protein>
<feature type="compositionally biased region" description="Polar residues" evidence="7">
    <location>
        <begin position="1"/>
        <end position="24"/>
    </location>
</feature>
<feature type="region of interest" description="Disordered" evidence="7">
    <location>
        <begin position="1"/>
        <end position="27"/>
    </location>
</feature>
<comment type="subcellular location">
    <subcellularLocation>
        <location evidence="1">Membrane</location>
        <topology evidence="1">Multi-pass membrane protein</topology>
    </subcellularLocation>
</comment>